<feature type="transmembrane region" description="Helical" evidence="8">
    <location>
        <begin position="12"/>
        <end position="29"/>
    </location>
</feature>
<keyword evidence="6" id="KW-0406">Ion transport</keyword>
<dbReference type="PANTHER" id="PTHR31064">
    <property type="entry name" value="POTASSIUM TRANSPORT PROTEIN DDB_G0292412-RELATED"/>
    <property type="match status" value="1"/>
</dbReference>
<evidence type="ECO:0008006" key="11">
    <source>
        <dbReference type="Google" id="ProtNLM"/>
    </source>
</evidence>
<protein>
    <recommendedName>
        <fullName evidence="11">High-affinity potassium transporter protein</fullName>
    </recommendedName>
</protein>
<comment type="subcellular location">
    <subcellularLocation>
        <location evidence="1">Membrane</location>
        <topology evidence="1">Multi-pass membrane protein</topology>
    </subcellularLocation>
</comment>
<accession>A0AAD8VEQ3</accession>
<dbReference type="PANTHER" id="PTHR31064:SF30">
    <property type="entry name" value="HIGH-AFFINITY POTASSIUM TRANSPORT PROTEIN-RELATED"/>
    <property type="match status" value="1"/>
</dbReference>
<evidence type="ECO:0000256" key="8">
    <source>
        <dbReference type="SAM" id="Phobius"/>
    </source>
</evidence>
<evidence type="ECO:0000256" key="7">
    <source>
        <dbReference type="ARBA" id="ARBA00023136"/>
    </source>
</evidence>
<evidence type="ECO:0000256" key="6">
    <source>
        <dbReference type="ARBA" id="ARBA00023065"/>
    </source>
</evidence>
<dbReference type="GO" id="GO:0005886">
    <property type="term" value="C:plasma membrane"/>
    <property type="evidence" value="ECO:0007669"/>
    <property type="project" value="TreeGrafter"/>
</dbReference>
<evidence type="ECO:0000256" key="4">
    <source>
        <dbReference type="ARBA" id="ARBA00022692"/>
    </source>
</evidence>
<name>A0AAD8VEQ3_LOLMU</name>
<feature type="transmembrane region" description="Helical" evidence="8">
    <location>
        <begin position="188"/>
        <end position="212"/>
    </location>
</feature>
<evidence type="ECO:0000256" key="2">
    <source>
        <dbReference type="ARBA" id="ARBA00010864"/>
    </source>
</evidence>
<dbReference type="Proteomes" id="UP001231189">
    <property type="component" value="Unassembled WGS sequence"/>
</dbReference>
<keyword evidence="3" id="KW-0813">Transport</keyword>
<dbReference type="InterPro" id="IPR051143">
    <property type="entry name" value="TrkH_K-transport"/>
</dbReference>
<gene>
    <name evidence="9" type="ORF">QYE76_028565</name>
</gene>
<evidence type="ECO:0000256" key="1">
    <source>
        <dbReference type="ARBA" id="ARBA00004141"/>
    </source>
</evidence>
<dbReference type="Pfam" id="PF02386">
    <property type="entry name" value="TrkH"/>
    <property type="match status" value="1"/>
</dbReference>
<dbReference type="GO" id="GO:0008324">
    <property type="term" value="F:monoatomic cation transmembrane transporter activity"/>
    <property type="evidence" value="ECO:0007669"/>
    <property type="project" value="InterPro"/>
</dbReference>
<dbReference type="AlphaFoldDB" id="A0AAD8VEQ3"/>
<dbReference type="GO" id="GO:0030001">
    <property type="term" value="P:metal ion transport"/>
    <property type="evidence" value="ECO:0007669"/>
    <property type="project" value="UniProtKB-ARBA"/>
</dbReference>
<evidence type="ECO:0000313" key="10">
    <source>
        <dbReference type="Proteomes" id="UP001231189"/>
    </source>
</evidence>
<dbReference type="GO" id="GO:0098662">
    <property type="term" value="P:inorganic cation transmembrane transport"/>
    <property type="evidence" value="ECO:0007669"/>
    <property type="project" value="UniProtKB-ARBA"/>
</dbReference>
<reference evidence="9" key="1">
    <citation type="submission" date="2023-07" db="EMBL/GenBank/DDBJ databases">
        <title>A chromosome-level genome assembly of Lolium multiflorum.</title>
        <authorList>
            <person name="Chen Y."/>
            <person name="Copetti D."/>
            <person name="Kolliker R."/>
            <person name="Studer B."/>
        </authorList>
    </citation>
    <scope>NUCLEOTIDE SEQUENCE</scope>
    <source>
        <strain evidence="9">02402/16</strain>
        <tissue evidence="9">Leaf</tissue>
    </source>
</reference>
<evidence type="ECO:0000256" key="5">
    <source>
        <dbReference type="ARBA" id="ARBA00022989"/>
    </source>
</evidence>
<evidence type="ECO:0000313" key="9">
    <source>
        <dbReference type="EMBL" id="KAK1604892.1"/>
    </source>
</evidence>
<dbReference type="EMBL" id="JAUUTY010000007">
    <property type="protein sequence ID" value="KAK1604892.1"/>
    <property type="molecule type" value="Genomic_DNA"/>
</dbReference>
<feature type="transmembrane region" description="Helical" evidence="8">
    <location>
        <begin position="156"/>
        <end position="176"/>
    </location>
</feature>
<feature type="transmembrane region" description="Helical" evidence="8">
    <location>
        <begin position="251"/>
        <end position="271"/>
    </location>
</feature>
<keyword evidence="10" id="KW-1185">Reference proteome</keyword>
<comment type="caution">
    <text evidence="9">The sequence shown here is derived from an EMBL/GenBank/DDBJ whole genome shotgun (WGS) entry which is preliminary data.</text>
</comment>
<keyword evidence="5 8" id="KW-1133">Transmembrane helix</keyword>
<comment type="similarity">
    <text evidence="2">Belongs to the TrkH potassium transport family. HKT (TC 2.A.38.3) subfamily.</text>
</comment>
<sequence length="290" mass="32134">MKTTGTVSRPMDLDLIFTSVSATTVSSMVSVEMETFSNSQLLLLTLLMLFGGEVFTSMLGLHFTYVKSNKKETPHDHGAEQSSLDLDTTMDNDHFTTAQNQMEQGLKSHDRVSLTRLLLFIVLGYHVVVHLAGYTLVLVYLRVVSGARAVLSGKGISMYTFSIFTVVSTFANCGFVPTNEGMISFKTFPGLLVMPHVLLGNTLFPIFLRLAIWGLQRVTKRPELGELRRIRSPCDGDSVAYDHLLTCRHTWFLALTVAVFLLVQLVLFCAMEWGSQGLHGLTAGQNVLTF</sequence>
<evidence type="ECO:0000256" key="3">
    <source>
        <dbReference type="ARBA" id="ARBA00022448"/>
    </source>
</evidence>
<keyword evidence="7 8" id="KW-0472">Membrane</keyword>
<organism evidence="9 10">
    <name type="scientific">Lolium multiflorum</name>
    <name type="common">Italian ryegrass</name>
    <name type="synonym">Lolium perenne subsp. multiflorum</name>
    <dbReference type="NCBI Taxonomy" id="4521"/>
    <lineage>
        <taxon>Eukaryota</taxon>
        <taxon>Viridiplantae</taxon>
        <taxon>Streptophyta</taxon>
        <taxon>Embryophyta</taxon>
        <taxon>Tracheophyta</taxon>
        <taxon>Spermatophyta</taxon>
        <taxon>Magnoliopsida</taxon>
        <taxon>Liliopsida</taxon>
        <taxon>Poales</taxon>
        <taxon>Poaceae</taxon>
        <taxon>BOP clade</taxon>
        <taxon>Pooideae</taxon>
        <taxon>Poodae</taxon>
        <taxon>Poeae</taxon>
        <taxon>Poeae Chloroplast Group 2 (Poeae type)</taxon>
        <taxon>Loliodinae</taxon>
        <taxon>Loliinae</taxon>
        <taxon>Lolium</taxon>
    </lineage>
</organism>
<keyword evidence="4 8" id="KW-0812">Transmembrane</keyword>
<dbReference type="InterPro" id="IPR003445">
    <property type="entry name" value="Cat_transpt"/>
</dbReference>
<feature type="transmembrane region" description="Helical" evidence="8">
    <location>
        <begin position="41"/>
        <end position="61"/>
    </location>
</feature>
<feature type="transmembrane region" description="Helical" evidence="8">
    <location>
        <begin position="117"/>
        <end position="141"/>
    </location>
</feature>
<proteinExistence type="inferred from homology"/>